<evidence type="ECO:0000256" key="5">
    <source>
        <dbReference type="RuleBase" id="RU362066"/>
    </source>
</evidence>
<evidence type="ECO:0000259" key="7">
    <source>
        <dbReference type="Pfam" id="PF07195"/>
    </source>
</evidence>
<evidence type="ECO:0000313" key="8">
    <source>
        <dbReference type="EMBL" id="MDU9693771.1"/>
    </source>
</evidence>
<comment type="subcellular location">
    <subcellularLocation>
        <location evidence="5">Secreted</location>
    </subcellularLocation>
    <subcellularLocation>
        <location evidence="5">Bacterial flagellum</location>
    </subcellularLocation>
</comment>
<dbReference type="GO" id="GO:0007155">
    <property type="term" value="P:cell adhesion"/>
    <property type="evidence" value="ECO:0007669"/>
    <property type="project" value="InterPro"/>
</dbReference>
<dbReference type="Pfam" id="PF07195">
    <property type="entry name" value="FliD_C"/>
    <property type="match status" value="1"/>
</dbReference>
<dbReference type="GO" id="GO:0071973">
    <property type="term" value="P:bacterial-type flagellum-dependent cell motility"/>
    <property type="evidence" value="ECO:0007669"/>
    <property type="project" value="TreeGrafter"/>
</dbReference>
<comment type="similarity">
    <text evidence="1 5">Belongs to the FliD family.</text>
</comment>
<feature type="domain" description="Flagellar hook-associated protein 2 C-terminal" evidence="7">
    <location>
        <begin position="215"/>
        <end position="426"/>
    </location>
</feature>
<dbReference type="RefSeq" id="WP_316910990.1">
    <property type="nucleotide sequence ID" value="NZ_JAPTGD010000002.1"/>
</dbReference>
<proteinExistence type="inferred from homology"/>
<evidence type="ECO:0000256" key="1">
    <source>
        <dbReference type="ARBA" id="ARBA00009764"/>
    </source>
</evidence>
<organism evidence="8 9">
    <name type="scientific">Priestia aryabhattai</name>
    <name type="common">Bacillus aryabhattai</name>
    <dbReference type="NCBI Taxonomy" id="412384"/>
    <lineage>
        <taxon>Bacteria</taxon>
        <taxon>Bacillati</taxon>
        <taxon>Bacillota</taxon>
        <taxon>Bacilli</taxon>
        <taxon>Bacillales</taxon>
        <taxon>Bacillaceae</taxon>
        <taxon>Priestia</taxon>
    </lineage>
</organism>
<dbReference type="GO" id="GO:0009424">
    <property type="term" value="C:bacterial-type flagellum hook"/>
    <property type="evidence" value="ECO:0007669"/>
    <property type="project" value="UniProtKB-UniRule"/>
</dbReference>
<reference evidence="8" key="1">
    <citation type="journal article" date="2022" name="J Environ Chem Eng">
        <title>Biodegradation of petroleum oil using a constructed nonpathogenic and heavy metal-tolerant bacterial consortium isolated from marine sponges.</title>
        <authorList>
            <person name="Dechsakulwatana C."/>
            <person name="Rungsihiranrut A."/>
            <person name="Muangchinda C."/>
            <person name="Ningthoujam R."/>
            <person name="Klankeo P."/>
            <person name="Pinyakong O."/>
        </authorList>
    </citation>
    <scope>NUCLEOTIDE SEQUENCE</scope>
    <source>
        <strain evidence="8">TL01-2</strain>
    </source>
</reference>
<keyword evidence="3 5" id="KW-0175">Coiled coil</keyword>
<keyword evidence="8" id="KW-0969">Cilium</keyword>
<keyword evidence="5" id="KW-0964">Secreted</keyword>
<dbReference type="GO" id="GO:0009421">
    <property type="term" value="C:bacterial-type flagellum filament cap"/>
    <property type="evidence" value="ECO:0007669"/>
    <property type="project" value="InterPro"/>
</dbReference>
<protein>
    <recommendedName>
        <fullName evidence="5">Flagellar hook-associated protein 2</fullName>
        <shortName evidence="5">HAP2</shortName>
    </recommendedName>
    <alternativeName>
        <fullName evidence="5">Flagellar cap protein</fullName>
    </alternativeName>
</protein>
<dbReference type="AlphaFoldDB" id="A0AAX6NCY8"/>
<feature type="coiled-coil region" evidence="5">
    <location>
        <begin position="383"/>
        <end position="410"/>
    </location>
</feature>
<sequence length="444" mass="48936">MATSSFDNAKITSYGDRMQIFGLGSQWDTKSILEAELNILKLRQKPFETKKSDYESEKQTWTALQNSLTNFNKIVTDLKDLNTGGKDVKLSEEGFFTASATGNALDTSYSVSVQQLATKQRLMSDQVSEGPLSIDEKVQLNGKDLTITADMDLKGIAKEINSGDYGVDAVVLNNKLVLTSKQSGIDNVIKFSDSPAWETLGLTQGGAIKNELQPAKGAIFTINDVQITSNENSYTEIDGLTLNFTKETTSNIDVNVSRSADQLVEKVTAVINAYNSTINNINSLGGEKGVLQGEGIPRNLKREMNNLLYGVNNGGSMLYDLGISLNKDAKNGSLTFDQTKLREMYNSDPQKAQQMLGKDGFSGQLYNVIDNYSKSSGLVQTEIDGLNNRIKRIQDTLDRYDNQFEQQKEAMIQKYATFETMMGSMSKQSDYINAALGLKNNNDN</sequence>
<evidence type="ECO:0000259" key="6">
    <source>
        <dbReference type="Pfam" id="PF02465"/>
    </source>
</evidence>
<evidence type="ECO:0000313" key="9">
    <source>
        <dbReference type="Proteomes" id="UP001269400"/>
    </source>
</evidence>
<gene>
    <name evidence="8" type="primary">fliD</name>
    <name evidence="8" type="ORF">O0Q50_21575</name>
</gene>
<dbReference type="InterPro" id="IPR010809">
    <property type="entry name" value="FliD_C"/>
</dbReference>
<dbReference type="InterPro" id="IPR040026">
    <property type="entry name" value="FliD"/>
</dbReference>
<comment type="function">
    <text evidence="5">Required for morphogenesis and for the elongation of the flagellar filament by facilitating polymerization of the flagellin monomers at the tip of growing filament. Forms a capping structure, which prevents flagellin subunits (transported through the central channel of the flagellum) from leaking out without polymerization at the distal end.</text>
</comment>
<keyword evidence="8" id="KW-0282">Flagellum</keyword>
<feature type="domain" description="Flagellar hook-associated protein 2 N-terminal" evidence="6">
    <location>
        <begin position="25"/>
        <end position="120"/>
    </location>
</feature>
<comment type="subunit">
    <text evidence="2 5">Homopentamer.</text>
</comment>
<keyword evidence="8" id="KW-0966">Cell projection</keyword>
<evidence type="ECO:0000256" key="3">
    <source>
        <dbReference type="ARBA" id="ARBA00023054"/>
    </source>
</evidence>
<name>A0AAX6NCY8_PRIAR</name>
<comment type="caution">
    <text evidence="8">The sequence shown here is derived from an EMBL/GenBank/DDBJ whole genome shotgun (WGS) entry which is preliminary data.</text>
</comment>
<dbReference type="Pfam" id="PF02465">
    <property type="entry name" value="FliD_N"/>
    <property type="match status" value="1"/>
</dbReference>
<evidence type="ECO:0000256" key="4">
    <source>
        <dbReference type="ARBA" id="ARBA00023143"/>
    </source>
</evidence>
<reference evidence="8" key="2">
    <citation type="submission" date="2022-12" db="EMBL/GenBank/DDBJ databases">
        <authorList>
            <person name="Dechsakulwatana C."/>
            <person name="Rungsihiranrut A."/>
            <person name="Muangchinda C."/>
            <person name="Ningthoujam R."/>
            <person name="Klankeo P."/>
            <person name="Pinyakong O."/>
        </authorList>
    </citation>
    <scope>NUCLEOTIDE SEQUENCE</scope>
    <source>
        <strain evidence="8">TL01-2</strain>
    </source>
</reference>
<dbReference type="PANTHER" id="PTHR30288:SF0">
    <property type="entry name" value="FLAGELLAR HOOK-ASSOCIATED PROTEIN 2"/>
    <property type="match status" value="1"/>
</dbReference>
<dbReference type="InterPro" id="IPR003481">
    <property type="entry name" value="FliD_N"/>
</dbReference>
<dbReference type="PANTHER" id="PTHR30288">
    <property type="entry name" value="FLAGELLAR CAP/ASSEMBLY PROTEIN FLID"/>
    <property type="match status" value="1"/>
</dbReference>
<accession>A0AAX6NCY8</accession>
<evidence type="ECO:0000256" key="2">
    <source>
        <dbReference type="ARBA" id="ARBA00011255"/>
    </source>
</evidence>
<dbReference type="Proteomes" id="UP001269400">
    <property type="component" value="Unassembled WGS sequence"/>
</dbReference>
<dbReference type="EMBL" id="JAPTGD010000002">
    <property type="protein sequence ID" value="MDU9693771.1"/>
    <property type="molecule type" value="Genomic_DNA"/>
</dbReference>
<keyword evidence="4 5" id="KW-0975">Bacterial flagellum</keyword>
<dbReference type="GO" id="GO:0005576">
    <property type="term" value="C:extracellular region"/>
    <property type="evidence" value="ECO:0007669"/>
    <property type="project" value="UniProtKB-SubCell"/>
</dbReference>